<reference evidence="3" key="1">
    <citation type="submission" date="2016-10" db="EMBL/GenBank/DDBJ databases">
        <authorList>
            <person name="Varghese N."/>
            <person name="Submissions S."/>
        </authorList>
    </citation>
    <scope>NUCLEOTIDE SEQUENCE [LARGE SCALE GENOMIC DNA]</scope>
    <source>
        <strain evidence="3">CGMCC 1.6474</strain>
    </source>
</reference>
<dbReference type="AlphaFoldDB" id="A0A1I4FLZ0"/>
<evidence type="ECO:0000313" key="2">
    <source>
        <dbReference type="EMBL" id="SFL17927.1"/>
    </source>
</evidence>
<dbReference type="EMBL" id="FOSV01000010">
    <property type="protein sequence ID" value="SFL17927.1"/>
    <property type="molecule type" value="Genomic_DNA"/>
</dbReference>
<keyword evidence="3" id="KW-1185">Reference proteome</keyword>
<name>A0A1I4FLZ0_9HYPH</name>
<organism evidence="2 3">
    <name type="scientific">Methylorubrum salsuginis</name>
    <dbReference type="NCBI Taxonomy" id="414703"/>
    <lineage>
        <taxon>Bacteria</taxon>
        <taxon>Pseudomonadati</taxon>
        <taxon>Pseudomonadota</taxon>
        <taxon>Alphaproteobacteria</taxon>
        <taxon>Hyphomicrobiales</taxon>
        <taxon>Methylobacteriaceae</taxon>
        <taxon>Methylorubrum</taxon>
    </lineage>
</organism>
<evidence type="ECO:0000256" key="1">
    <source>
        <dbReference type="SAM" id="MobiDB-lite"/>
    </source>
</evidence>
<gene>
    <name evidence="2" type="ORF">SAMN04488125_11068</name>
</gene>
<feature type="region of interest" description="Disordered" evidence="1">
    <location>
        <begin position="212"/>
        <end position="242"/>
    </location>
</feature>
<dbReference type="STRING" id="414703.SAMN04488125_11068"/>
<evidence type="ECO:0000313" key="3">
    <source>
        <dbReference type="Proteomes" id="UP000198804"/>
    </source>
</evidence>
<proteinExistence type="predicted"/>
<protein>
    <submittedName>
        <fullName evidence="2">Uncharacterized protein</fullName>
    </submittedName>
</protein>
<accession>A0A1I4FLZ0</accession>
<feature type="compositionally biased region" description="Basic and acidic residues" evidence="1">
    <location>
        <begin position="218"/>
        <end position="232"/>
    </location>
</feature>
<dbReference type="Proteomes" id="UP000198804">
    <property type="component" value="Unassembled WGS sequence"/>
</dbReference>
<sequence>MSGQNRKLAHGLASSRAVRRAGGPVDFLASYLQAHHLCAGRDRLDFNSDDKPSSLHATQPPACRLGHKESECRLVRRVRPARAQARIGLDVGINNPFLGVVLRAVANEFSAVPVSFCGRDQATSWLQNLHAEHAECVLFWLLQCKKEGKTTLSHGVFASTKLPNSVRLSLFALLRVSTSAPIEIQAPESDTTGHGPADKVFRLNSHHSSIGRLANSDVEQHDRSARAADVRPGRACLSARSA</sequence>